<evidence type="ECO:0000259" key="7">
    <source>
        <dbReference type="PROSITE" id="PS50067"/>
    </source>
</evidence>
<dbReference type="Pfam" id="PF00225">
    <property type="entry name" value="Kinesin"/>
    <property type="match status" value="2"/>
</dbReference>
<gene>
    <name evidence="8" type="ORF">F2P81_004463</name>
</gene>
<dbReference type="PROSITE" id="PS50067">
    <property type="entry name" value="KINESIN_MOTOR_2"/>
    <property type="match status" value="1"/>
</dbReference>
<keyword evidence="5" id="KW-0505">Motor protein</keyword>
<comment type="subcellular location">
    <subcellularLocation>
        <location evidence="1">Cytoplasm</location>
        <location evidence="1">Cytoskeleton</location>
    </subcellularLocation>
</comment>
<dbReference type="EMBL" id="VEVO01000004">
    <property type="protein sequence ID" value="KAF0043126.1"/>
    <property type="molecule type" value="Genomic_DNA"/>
</dbReference>
<proteinExistence type="inferred from homology"/>
<protein>
    <recommendedName>
        <fullName evidence="7">Kinesin motor domain-containing protein</fullName>
    </recommendedName>
</protein>
<evidence type="ECO:0000256" key="2">
    <source>
        <dbReference type="ARBA" id="ARBA00022741"/>
    </source>
</evidence>
<dbReference type="GO" id="GO:0005856">
    <property type="term" value="C:cytoskeleton"/>
    <property type="evidence" value="ECO:0007669"/>
    <property type="project" value="UniProtKB-SubCell"/>
</dbReference>
<comment type="caution">
    <text evidence="8">The sequence shown here is derived from an EMBL/GenBank/DDBJ whole genome shotgun (WGS) entry which is preliminary data.</text>
</comment>
<dbReference type="SUPFAM" id="SSF52540">
    <property type="entry name" value="P-loop containing nucleoside triphosphate hydrolases"/>
    <property type="match status" value="2"/>
</dbReference>
<evidence type="ECO:0000256" key="4">
    <source>
        <dbReference type="ARBA" id="ARBA00023212"/>
    </source>
</evidence>
<dbReference type="CDD" id="cd01370">
    <property type="entry name" value="KISc_KIP3_like"/>
    <property type="match status" value="1"/>
</dbReference>
<evidence type="ECO:0000256" key="3">
    <source>
        <dbReference type="ARBA" id="ARBA00022840"/>
    </source>
</evidence>
<evidence type="ECO:0000256" key="6">
    <source>
        <dbReference type="SAM" id="MobiDB-lite"/>
    </source>
</evidence>
<dbReference type="Proteomes" id="UP000438429">
    <property type="component" value="Unassembled WGS sequence"/>
</dbReference>
<reference evidence="8 9" key="1">
    <citation type="submission" date="2019-06" db="EMBL/GenBank/DDBJ databases">
        <title>Draft genomes of female and male turbot (Scophthalmus maximus).</title>
        <authorList>
            <person name="Xu H."/>
            <person name="Xu X.-W."/>
            <person name="Shao C."/>
            <person name="Chen S."/>
        </authorList>
    </citation>
    <scope>NUCLEOTIDE SEQUENCE [LARGE SCALE GENOMIC DNA]</scope>
    <source>
        <strain evidence="8">Ysfricsl-2016a</strain>
        <tissue evidence="8">Blood</tissue>
    </source>
</reference>
<sequence>MASDVCSHVKVIVRVRPPNDSEKRENCRNVVQVVDNHMLIFDPKEEDASGFGSQRGRNRNINKRANKDLKFVFDHVFGETSTQVDIFESTTKGVLDVFAYGATGAGKTHTMLGAQNEPGVMYRTMTDLFKRMDDAKEEKEFAVAFSYLEVYNEQIRDLLANVGPLAVREDGSKGVVVQGLTLHQPKSAEHILEALDSGNRNRTQHPTDMNATSSRSHAVFQIYLRQQDKTASLNPNVCVAKMSLIDLAGSERASATNAKGARLREGANINRSLLALGNVINALADPKVYNEQIRDLLANVGPLAVREDGSKGVVVQGLTLHQPKSAEHILEALDSGNRNRTQHPTDMNATSSRSHAVFQIYLRQQDKTASLNPNVCVAKMSLIDLAGSERASATNAKGARLREGANINRSLLALGNVINALADPKSKKAHIPYRDSKLTRLLKDSLGGNCRTVMIANVSPSSKSYDDTHNTLKYANRAKEIKSSLKSNVVSLDSHIGQYAVICEKQRQEILQLKKKLKDYEEKNMVPGTFNTISSQKQAEFKRVSEALQQIFLSRTQIRREQLDLERQLKENELRQRYSEEDNLQVQHFCAKEKTEKATCKHERKIASLRTQQQHICKRLKEAETRFLENDGWLHRVENEMKLLKSNDQTPEVLEKELHCHRLQLQVNDLQQHIKQMVALTTLQDQENKRMQKMLDILLPEYSRHYSALHGAGLVTGADERENYELEHLVLRERGVVWADQEGAGQQMKGAEGQTKRTSLCKAAPSPKGRGNQADMKQEPLPRMPIRRNLSASLPPQSPRTVAKVQVFEDGMFPLQCTPEPAQKTVQAPSPSSSSAMDPNMTFEVLDNDDQTASNATIILSGGSPSQASTSIDFSGHSQLHLPPKPNEAKQIPTKRQQIPSLQDVRRAKPTYMDMTSAAQGKRKFNRIREELTQGLSAPKRIKKDPSVTQRPLRVHRFAAILLTAIGLVGDHISQGSYSHRQTVLDFKWSKSDCGKQKEQTNNYKIKSLHWSTYWWRYFSSNGKQTVWTRQTLNHQIMKAIVICGLVEQNLDAQQ</sequence>
<accession>A0A6A4T6B0</accession>
<dbReference type="Gene3D" id="3.40.850.10">
    <property type="entry name" value="Kinesin motor domain"/>
    <property type="match status" value="2"/>
</dbReference>
<comment type="similarity">
    <text evidence="5">Belongs to the TRAFAC class myosin-kinesin ATPase superfamily. Kinesin family.</text>
</comment>
<organism evidence="8 9">
    <name type="scientific">Scophthalmus maximus</name>
    <name type="common">Turbot</name>
    <name type="synonym">Psetta maxima</name>
    <dbReference type="NCBI Taxonomy" id="52904"/>
    <lineage>
        <taxon>Eukaryota</taxon>
        <taxon>Metazoa</taxon>
        <taxon>Chordata</taxon>
        <taxon>Craniata</taxon>
        <taxon>Vertebrata</taxon>
        <taxon>Euteleostomi</taxon>
        <taxon>Actinopterygii</taxon>
        <taxon>Neopterygii</taxon>
        <taxon>Teleostei</taxon>
        <taxon>Neoteleostei</taxon>
        <taxon>Acanthomorphata</taxon>
        <taxon>Carangaria</taxon>
        <taxon>Pleuronectiformes</taxon>
        <taxon>Pleuronectoidei</taxon>
        <taxon>Scophthalmidae</taxon>
        <taxon>Scophthalmus</taxon>
    </lineage>
</organism>
<dbReference type="InterPro" id="IPR027640">
    <property type="entry name" value="Kinesin-like_fam"/>
</dbReference>
<dbReference type="InterPro" id="IPR036961">
    <property type="entry name" value="Kinesin_motor_dom_sf"/>
</dbReference>
<dbReference type="InterPro" id="IPR027417">
    <property type="entry name" value="P-loop_NTPase"/>
</dbReference>
<evidence type="ECO:0000313" key="9">
    <source>
        <dbReference type="Proteomes" id="UP000438429"/>
    </source>
</evidence>
<dbReference type="SMART" id="SM00129">
    <property type="entry name" value="KISc"/>
    <property type="match status" value="1"/>
</dbReference>
<keyword evidence="2 5" id="KW-0547">Nucleotide-binding</keyword>
<dbReference type="GO" id="GO:0005524">
    <property type="term" value="F:ATP binding"/>
    <property type="evidence" value="ECO:0007669"/>
    <property type="project" value="UniProtKB-UniRule"/>
</dbReference>
<evidence type="ECO:0000256" key="1">
    <source>
        <dbReference type="ARBA" id="ARBA00004245"/>
    </source>
</evidence>
<evidence type="ECO:0000313" key="8">
    <source>
        <dbReference type="EMBL" id="KAF0043126.1"/>
    </source>
</evidence>
<name>A0A6A4T6B0_SCOMX</name>
<dbReference type="GO" id="GO:0008017">
    <property type="term" value="F:microtubule binding"/>
    <property type="evidence" value="ECO:0007669"/>
    <property type="project" value="InterPro"/>
</dbReference>
<feature type="binding site" evidence="5">
    <location>
        <begin position="101"/>
        <end position="108"/>
    </location>
    <ligand>
        <name>ATP</name>
        <dbReference type="ChEBI" id="CHEBI:30616"/>
    </ligand>
</feature>
<dbReference type="GO" id="GO:0003777">
    <property type="term" value="F:microtubule motor activity"/>
    <property type="evidence" value="ECO:0007669"/>
    <property type="project" value="InterPro"/>
</dbReference>
<feature type="domain" description="Kinesin motor" evidence="7">
    <location>
        <begin position="8"/>
        <end position="481"/>
    </location>
</feature>
<dbReference type="PANTHER" id="PTHR47968">
    <property type="entry name" value="CENTROMERE PROTEIN E"/>
    <property type="match status" value="1"/>
</dbReference>
<evidence type="ECO:0000256" key="5">
    <source>
        <dbReference type="PROSITE-ProRule" id="PRU00283"/>
    </source>
</evidence>
<dbReference type="PANTHER" id="PTHR47968:SF65">
    <property type="entry name" value="KINESIN MOTOR DOMAIN-CONTAINING PROTEIN"/>
    <property type="match status" value="1"/>
</dbReference>
<dbReference type="GO" id="GO:0007018">
    <property type="term" value="P:microtubule-based movement"/>
    <property type="evidence" value="ECO:0007669"/>
    <property type="project" value="InterPro"/>
</dbReference>
<dbReference type="InterPro" id="IPR019821">
    <property type="entry name" value="Kinesin_motor_CS"/>
</dbReference>
<keyword evidence="4" id="KW-0206">Cytoskeleton</keyword>
<keyword evidence="3 5" id="KW-0067">ATP-binding</keyword>
<dbReference type="InterPro" id="IPR001752">
    <property type="entry name" value="Kinesin_motor_dom"/>
</dbReference>
<keyword evidence="4" id="KW-0963">Cytoplasm</keyword>
<dbReference type="FunFam" id="3.40.850.10:FF:000282">
    <property type="entry name" value="Kinesin-like protein"/>
    <property type="match status" value="1"/>
</dbReference>
<feature type="region of interest" description="Disordered" evidence="6">
    <location>
        <begin position="744"/>
        <end position="777"/>
    </location>
</feature>
<dbReference type="PRINTS" id="PR00380">
    <property type="entry name" value="KINESINHEAVY"/>
</dbReference>
<dbReference type="PROSITE" id="PS00411">
    <property type="entry name" value="KINESIN_MOTOR_1"/>
    <property type="match status" value="2"/>
</dbReference>
<dbReference type="AlphaFoldDB" id="A0A6A4T6B0"/>